<keyword evidence="3" id="KW-1185">Reference proteome</keyword>
<accession>A0A0C2H9Y8</accession>
<sequence>MDDGQEYIAYYTGIPGLDAPCPTGPDGLPLPYCSWKPMDSEDNTIERSSTAFRRRKRDVATKH</sequence>
<organism evidence="2 3">
    <name type="scientific">Ancylostoma duodenale</name>
    <dbReference type="NCBI Taxonomy" id="51022"/>
    <lineage>
        <taxon>Eukaryota</taxon>
        <taxon>Metazoa</taxon>
        <taxon>Ecdysozoa</taxon>
        <taxon>Nematoda</taxon>
        <taxon>Chromadorea</taxon>
        <taxon>Rhabditida</taxon>
        <taxon>Rhabditina</taxon>
        <taxon>Rhabditomorpha</taxon>
        <taxon>Strongyloidea</taxon>
        <taxon>Ancylostomatidae</taxon>
        <taxon>Ancylostomatinae</taxon>
        <taxon>Ancylostoma</taxon>
    </lineage>
</organism>
<feature type="region of interest" description="Disordered" evidence="1">
    <location>
        <begin position="39"/>
        <end position="63"/>
    </location>
</feature>
<reference evidence="2 3" key="1">
    <citation type="submission" date="2013-12" db="EMBL/GenBank/DDBJ databases">
        <title>Draft genome of the parsitic nematode Ancylostoma duodenale.</title>
        <authorList>
            <person name="Mitreva M."/>
        </authorList>
    </citation>
    <scope>NUCLEOTIDE SEQUENCE [LARGE SCALE GENOMIC DNA]</scope>
    <source>
        <strain evidence="2 3">Zhejiang</strain>
    </source>
</reference>
<gene>
    <name evidence="2" type="ORF">ANCDUO_03355</name>
</gene>
<evidence type="ECO:0000256" key="1">
    <source>
        <dbReference type="SAM" id="MobiDB-lite"/>
    </source>
</evidence>
<proteinExistence type="predicted"/>
<protein>
    <submittedName>
        <fullName evidence="2">Uncharacterized protein</fullName>
    </submittedName>
</protein>
<name>A0A0C2H9Y8_9BILA</name>
<dbReference type="EMBL" id="KN727170">
    <property type="protein sequence ID" value="KIH66321.1"/>
    <property type="molecule type" value="Genomic_DNA"/>
</dbReference>
<dbReference type="OrthoDB" id="8964326at2759"/>
<dbReference type="AlphaFoldDB" id="A0A0C2H9Y8"/>
<evidence type="ECO:0000313" key="2">
    <source>
        <dbReference type="EMBL" id="KIH66321.1"/>
    </source>
</evidence>
<evidence type="ECO:0000313" key="3">
    <source>
        <dbReference type="Proteomes" id="UP000054047"/>
    </source>
</evidence>
<dbReference type="Proteomes" id="UP000054047">
    <property type="component" value="Unassembled WGS sequence"/>
</dbReference>